<dbReference type="SUPFAM" id="SSF53300">
    <property type="entry name" value="vWA-like"/>
    <property type="match status" value="1"/>
</dbReference>
<dbReference type="Proteomes" id="UP000736335">
    <property type="component" value="Unassembled WGS sequence"/>
</dbReference>
<feature type="domain" description="VWFA" evidence="2">
    <location>
        <begin position="113"/>
        <end position="310"/>
    </location>
</feature>
<gene>
    <name evidence="3" type="ORF">BJ322DRAFT_203505</name>
</gene>
<reference evidence="3" key="2">
    <citation type="submission" date="2020-11" db="EMBL/GenBank/DDBJ databases">
        <authorList>
            <consortium name="DOE Joint Genome Institute"/>
            <person name="Kuo A."/>
            <person name="Miyauchi S."/>
            <person name="Kiss E."/>
            <person name="Drula E."/>
            <person name="Kohler A."/>
            <person name="Sanchez-Garcia M."/>
            <person name="Andreopoulos B."/>
            <person name="Barry K.W."/>
            <person name="Bonito G."/>
            <person name="Buee M."/>
            <person name="Carver A."/>
            <person name="Chen C."/>
            <person name="Cichocki N."/>
            <person name="Clum A."/>
            <person name="Culley D."/>
            <person name="Crous P.W."/>
            <person name="Fauchery L."/>
            <person name="Girlanda M."/>
            <person name="Hayes R."/>
            <person name="Keri Z."/>
            <person name="Labutti K."/>
            <person name="Lipzen A."/>
            <person name="Lombard V."/>
            <person name="Magnuson J."/>
            <person name="Maillard F."/>
            <person name="Morin E."/>
            <person name="Murat C."/>
            <person name="Nolan M."/>
            <person name="Ohm R."/>
            <person name="Pangilinan J."/>
            <person name="Pereira M."/>
            <person name="Perotto S."/>
            <person name="Peter M."/>
            <person name="Riley R."/>
            <person name="Sitrit Y."/>
            <person name="Stielow B."/>
            <person name="Szollosi G."/>
            <person name="Zifcakova L."/>
            <person name="Stursova M."/>
            <person name="Spatafora J.W."/>
            <person name="Tedersoo L."/>
            <person name="Vaario L.-M."/>
            <person name="Yamada A."/>
            <person name="Yan M."/>
            <person name="Wang P."/>
            <person name="Xu J."/>
            <person name="Bruns T."/>
            <person name="Baldrian P."/>
            <person name="Vilgalys R."/>
            <person name="Henrissat B."/>
            <person name="Grigoriev I.V."/>
            <person name="Hibbett D."/>
            <person name="Nagy L.G."/>
            <person name="Martin F.M."/>
        </authorList>
    </citation>
    <scope>NUCLEOTIDE SEQUENCE</scope>
    <source>
        <strain evidence="3">UH-Tt-Lm1</strain>
    </source>
</reference>
<proteinExistence type="predicted"/>
<comment type="caution">
    <text evidence="3">The sequence shown here is derived from an EMBL/GenBank/DDBJ whole genome shotgun (WGS) entry which is preliminary data.</text>
</comment>
<accession>A0A9P6HAN4</accession>
<organism evidence="3 4">
    <name type="scientific">Thelephora terrestris</name>
    <dbReference type="NCBI Taxonomy" id="56493"/>
    <lineage>
        <taxon>Eukaryota</taxon>
        <taxon>Fungi</taxon>
        <taxon>Dikarya</taxon>
        <taxon>Basidiomycota</taxon>
        <taxon>Agaricomycotina</taxon>
        <taxon>Agaricomycetes</taxon>
        <taxon>Thelephorales</taxon>
        <taxon>Thelephoraceae</taxon>
        <taxon>Thelephora</taxon>
    </lineage>
</organism>
<feature type="compositionally biased region" description="Polar residues" evidence="1">
    <location>
        <begin position="70"/>
        <end position="97"/>
    </location>
</feature>
<dbReference type="PROSITE" id="PS51257">
    <property type="entry name" value="PROKAR_LIPOPROTEIN"/>
    <property type="match status" value="1"/>
</dbReference>
<dbReference type="PROSITE" id="PS50234">
    <property type="entry name" value="VWFA"/>
    <property type="match status" value="1"/>
</dbReference>
<reference evidence="3" key="1">
    <citation type="journal article" date="2020" name="Nat. Commun.">
        <title>Large-scale genome sequencing of mycorrhizal fungi provides insights into the early evolution of symbiotic traits.</title>
        <authorList>
            <person name="Miyauchi S."/>
            <person name="Kiss E."/>
            <person name="Kuo A."/>
            <person name="Drula E."/>
            <person name="Kohler A."/>
            <person name="Sanchez-Garcia M."/>
            <person name="Morin E."/>
            <person name="Andreopoulos B."/>
            <person name="Barry K.W."/>
            <person name="Bonito G."/>
            <person name="Buee M."/>
            <person name="Carver A."/>
            <person name="Chen C."/>
            <person name="Cichocki N."/>
            <person name="Clum A."/>
            <person name="Culley D."/>
            <person name="Crous P.W."/>
            <person name="Fauchery L."/>
            <person name="Girlanda M."/>
            <person name="Hayes R.D."/>
            <person name="Keri Z."/>
            <person name="LaButti K."/>
            <person name="Lipzen A."/>
            <person name="Lombard V."/>
            <person name="Magnuson J."/>
            <person name="Maillard F."/>
            <person name="Murat C."/>
            <person name="Nolan M."/>
            <person name="Ohm R.A."/>
            <person name="Pangilinan J."/>
            <person name="Pereira M.F."/>
            <person name="Perotto S."/>
            <person name="Peter M."/>
            <person name="Pfister S."/>
            <person name="Riley R."/>
            <person name="Sitrit Y."/>
            <person name="Stielow J.B."/>
            <person name="Szollosi G."/>
            <person name="Zifcakova L."/>
            <person name="Stursova M."/>
            <person name="Spatafora J.W."/>
            <person name="Tedersoo L."/>
            <person name="Vaario L.M."/>
            <person name="Yamada A."/>
            <person name="Yan M."/>
            <person name="Wang P."/>
            <person name="Xu J."/>
            <person name="Bruns T."/>
            <person name="Baldrian P."/>
            <person name="Vilgalys R."/>
            <person name="Dunand C."/>
            <person name="Henrissat B."/>
            <person name="Grigoriev I.V."/>
            <person name="Hibbett D."/>
            <person name="Nagy L.G."/>
            <person name="Martin F.M."/>
        </authorList>
    </citation>
    <scope>NUCLEOTIDE SEQUENCE</scope>
    <source>
        <strain evidence="3">UH-Tt-Lm1</strain>
    </source>
</reference>
<keyword evidence="4" id="KW-1185">Reference proteome</keyword>
<feature type="compositionally biased region" description="Low complexity" evidence="1">
    <location>
        <begin position="9"/>
        <end position="19"/>
    </location>
</feature>
<dbReference type="OrthoDB" id="2142040at2759"/>
<dbReference type="PANTHER" id="PTHR34706:SF1">
    <property type="entry name" value="VWFA DOMAIN-CONTAINING PROTEIN"/>
    <property type="match status" value="1"/>
</dbReference>
<evidence type="ECO:0000259" key="2">
    <source>
        <dbReference type="PROSITE" id="PS50234"/>
    </source>
</evidence>
<protein>
    <recommendedName>
        <fullName evidence="2">VWFA domain-containing protein</fullName>
    </recommendedName>
</protein>
<name>A0A9P6HAN4_9AGAM</name>
<dbReference type="InterPro" id="IPR002035">
    <property type="entry name" value="VWF_A"/>
</dbReference>
<dbReference type="PANTHER" id="PTHR34706">
    <property type="entry name" value="SLR1338 PROTEIN"/>
    <property type="match status" value="1"/>
</dbReference>
<dbReference type="EMBL" id="WIUZ02000012">
    <property type="protein sequence ID" value="KAF9782211.1"/>
    <property type="molecule type" value="Genomic_DNA"/>
</dbReference>
<dbReference type="Gene3D" id="3.40.50.410">
    <property type="entry name" value="von Willebrand factor, type A domain"/>
    <property type="match status" value="1"/>
</dbReference>
<dbReference type="AlphaFoldDB" id="A0A9P6HAN4"/>
<feature type="region of interest" description="Disordered" evidence="1">
    <location>
        <begin position="9"/>
        <end position="103"/>
    </location>
</feature>
<dbReference type="InterPro" id="IPR036465">
    <property type="entry name" value="vWFA_dom_sf"/>
</dbReference>
<sequence length="326" mass="35813">MIGILKSFLSPTPSSSSCSQQRPVLVNTRSQFGPGSSKADYARGLNPSSPSISRGLAQSYYDDDQPPSYSPGSVASCNHNQRLVGTNRSTPHNSYTPKDSMGESPLKVLENYDIVIVFDDSRSMLCTDRGRRTRWDQAWDALATLVRVGSQYDRDGIDIHFLNQRNADRAVHNEAEVQRLRSSVGKPGEDSYTPIGDVLETLLLDYQRKTGDSPGSSGVKKRIFLVITDGAATDAPEYPILNAARFFERGRFPLDQVGIQFIQVGGDECATKFLEELDDDLAVRGQTRDIVDTIKSTGNDLEGDALIKALTGGFNRRQDKASGARR</sequence>
<evidence type="ECO:0000313" key="3">
    <source>
        <dbReference type="EMBL" id="KAF9782211.1"/>
    </source>
</evidence>
<evidence type="ECO:0000313" key="4">
    <source>
        <dbReference type="Proteomes" id="UP000736335"/>
    </source>
</evidence>
<evidence type="ECO:0000256" key="1">
    <source>
        <dbReference type="SAM" id="MobiDB-lite"/>
    </source>
</evidence>